<feature type="region of interest" description="Disordered" evidence="1">
    <location>
        <begin position="111"/>
        <end position="156"/>
    </location>
</feature>
<name>A0A5J4WQ91_9EUKA</name>
<feature type="compositionally biased region" description="Polar residues" evidence="1">
    <location>
        <begin position="142"/>
        <end position="155"/>
    </location>
</feature>
<accession>A0A5J4WQ91</accession>
<evidence type="ECO:0000256" key="1">
    <source>
        <dbReference type="SAM" id="MobiDB-lite"/>
    </source>
</evidence>
<feature type="compositionally biased region" description="Polar residues" evidence="1">
    <location>
        <begin position="24"/>
        <end position="53"/>
    </location>
</feature>
<gene>
    <name evidence="2" type="ORF">EZS28_007282</name>
</gene>
<feature type="region of interest" description="Disordered" evidence="1">
    <location>
        <begin position="1"/>
        <end position="53"/>
    </location>
</feature>
<feature type="compositionally biased region" description="Basic residues" evidence="1">
    <location>
        <begin position="1"/>
        <end position="18"/>
    </location>
</feature>
<proteinExistence type="predicted"/>
<dbReference type="EMBL" id="SNRW01001237">
    <property type="protein sequence ID" value="KAA6397194.1"/>
    <property type="molecule type" value="Genomic_DNA"/>
</dbReference>
<protein>
    <submittedName>
        <fullName evidence="2">Uncharacterized protein</fullName>
    </submittedName>
</protein>
<organism evidence="2 3">
    <name type="scientific">Streblomastix strix</name>
    <dbReference type="NCBI Taxonomy" id="222440"/>
    <lineage>
        <taxon>Eukaryota</taxon>
        <taxon>Metamonada</taxon>
        <taxon>Preaxostyla</taxon>
        <taxon>Oxymonadida</taxon>
        <taxon>Streblomastigidae</taxon>
        <taxon>Streblomastix</taxon>
    </lineage>
</organism>
<comment type="caution">
    <text evidence="2">The sequence shown here is derived from an EMBL/GenBank/DDBJ whole genome shotgun (WGS) entry which is preliminary data.</text>
</comment>
<feature type="compositionally biased region" description="Basic and acidic residues" evidence="1">
    <location>
        <begin position="124"/>
        <end position="141"/>
    </location>
</feature>
<reference evidence="2 3" key="1">
    <citation type="submission" date="2019-03" db="EMBL/GenBank/DDBJ databases">
        <title>Single cell metagenomics reveals metabolic interactions within the superorganism composed of flagellate Streblomastix strix and complex community of Bacteroidetes bacteria on its surface.</title>
        <authorList>
            <person name="Treitli S.C."/>
            <person name="Kolisko M."/>
            <person name="Husnik F."/>
            <person name="Keeling P."/>
            <person name="Hampl V."/>
        </authorList>
    </citation>
    <scope>NUCLEOTIDE SEQUENCE [LARGE SCALE GENOMIC DNA]</scope>
    <source>
        <strain evidence="2">ST1C</strain>
    </source>
</reference>
<dbReference type="AlphaFoldDB" id="A0A5J4WQ91"/>
<sequence length="342" mass="40439">MWKRRREKERTKSIKAKSYKSASPHLSKSSTYQRQSVSPLRQSNSHNHEPQYSQSRVVYSPNTTFSFSPHHQFPQQQSVEQITKPIQRQLDNLEQDINECYDLLQKIKQRKESEQKQQQQRSLKLQDKDNQKDQHKNETKIHNSQNSPSISQQKQNNKEIIPLRSSQSTQIPHSLQLHNKQMNIISRNMKRRMRINSRHSLQELAGIDCFRRIVQDQEIKRMDQRVSDATDATLAIERATNRAIAQEHSVLQRHLAQKIGLAEVGVVEAQIAKNDLVERVAKTKQILMSEIKKEAGEQHYMEDDIRRQGKYERDLILADIKKMRMMDQQGKYLFRRKNKWTK</sequence>
<evidence type="ECO:0000313" key="2">
    <source>
        <dbReference type="EMBL" id="KAA6397194.1"/>
    </source>
</evidence>
<dbReference type="Proteomes" id="UP000324800">
    <property type="component" value="Unassembled WGS sequence"/>
</dbReference>
<evidence type="ECO:0000313" key="3">
    <source>
        <dbReference type="Proteomes" id="UP000324800"/>
    </source>
</evidence>